<dbReference type="PROSITE" id="PS51186">
    <property type="entry name" value="GNAT"/>
    <property type="match status" value="1"/>
</dbReference>
<dbReference type="SUPFAM" id="SSF55729">
    <property type="entry name" value="Acyl-CoA N-acyltransferases (Nat)"/>
    <property type="match status" value="1"/>
</dbReference>
<dbReference type="STRING" id="337701.SAMN05444398_11745"/>
<proteinExistence type="predicted"/>
<sequence length="162" mass="17639">MTKAPGFTREMRRGEEAGVEALLRLAFGGADEARLVAALRKCGAMAGEMVLPCEGEIIGYYALSRFIRPKGWLCLAPVAIHPDWQGMRHGKRMIGQLTEWARLSGTYVVVLGQPEFYGKAGFSAGRAARFGSPYPLDHTLLAGPGTDAPRETLVYPKPFEAL</sequence>
<dbReference type="OrthoDB" id="9797178at2"/>
<organism evidence="2 3">
    <name type="scientific">Roseovarius pacificus</name>
    <dbReference type="NCBI Taxonomy" id="337701"/>
    <lineage>
        <taxon>Bacteria</taxon>
        <taxon>Pseudomonadati</taxon>
        <taxon>Pseudomonadota</taxon>
        <taxon>Alphaproteobacteria</taxon>
        <taxon>Rhodobacterales</taxon>
        <taxon>Roseobacteraceae</taxon>
        <taxon>Roseovarius</taxon>
    </lineage>
</organism>
<accession>A0A1M7IYJ3</accession>
<dbReference type="Pfam" id="PF13508">
    <property type="entry name" value="Acetyltransf_7"/>
    <property type="match status" value="1"/>
</dbReference>
<evidence type="ECO:0000259" key="1">
    <source>
        <dbReference type="PROSITE" id="PS51186"/>
    </source>
</evidence>
<dbReference type="InterPro" id="IPR000182">
    <property type="entry name" value="GNAT_dom"/>
</dbReference>
<keyword evidence="2" id="KW-0808">Transferase</keyword>
<dbReference type="Proteomes" id="UP000183974">
    <property type="component" value="Unassembled WGS sequence"/>
</dbReference>
<feature type="domain" description="N-acetyltransferase" evidence="1">
    <location>
        <begin position="6"/>
        <end position="141"/>
    </location>
</feature>
<dbReference type="AlphaFoldDB" id="A0A1M7IYJ3"/>
<dbReference type="Gene3D" id="3.40.630.30">
    <property type="match status" value="1"/>
</dbReference>
<reference evidence="2 3" key="1">
    <citation type="submission" date="2016-11" db="EMBL/GenBank/DDBJ databases">
        <authorList>
            <person name="Jaros S."/>
            <person name="Januszkiewicz K."/>
            <person name="Wedrychowicz H."/>
        </authorList>
    </citation>
    <scope>NUCLEOTIDE SEQUENCE [LARGE SCALE GENOMIC DNA]</scope>
    <source>
        <strain evidence="2 3">DSM 29589</strain>
    </source>
</reference>
<dbReference type="InterPro" id="IPR016181">
    <property type="entry name" value="Acyl_CoA_acyltransferase"/>
</dbReference>
<dbReference type="RefSeq" id="WP_073037249.1">
    <property type="nucleotide sequence ID" value="NZ_BMLR01000017.1"/>
</dbReference>
<dbReference type="GO" id="GO:0016747">
    <property type="term" value="F:acyltransferase activity, transferring groups other than amino-acyl groups"/>
    <property type="evidence" value="ECO:0007669"/>
    <property type="project" value="InterPro"/>
</dbReference>
<evidence type="ECO:0000313" key="3">
    <source>
        <dbReference type="Proteomes" id="UP000183974"/>
    </source>
</evidence>
<gene>
    <name evidence="2" type="ORF">SAMN05444398_11745</name>
</gene>
<dbReference type="EMBL" id="FRBR01000017">
    <property type="protein sequence ID" value="SHM45894.1"/>
    <property type="molecule type" value="Genomic_DNA"/>
</dbReference>
<name>A0A1M7IYJ3_9RHOB</name>
<evidence type="ECO:0000313" key="2">
    <source>
        <dbReference type="EMBL" id="SHM45894.1"/>
    </source>
</evidence>
<keyword evidence="3" id="KW-1185">Reference proteome</keyword>
<protein>
    <submittedName>
        <fullName evidence="2">Putative acetyltransferase</fullName>
    </submittedName>
</protein>
<dbReference type="CDD" id="cd04301">
    <property type="entry name" value="NAT_SF"/>
    <property type="match status" value="1"/>
</dbReference>